<dbReference type="InterPro" id="IPR000953">
    <property type="entry name" value="Chromo/chromo_shadow_dom"/>
</dbReference>
<dbReference type="AlphaFoldDB" id="A0AAE0G082"/>
<dbReference type="EMBL" id="LGRX02011092">
    <property type="protein sequence ID" value="KAK3269272.1"/>
    <property type="molecule type" value="Genomic_DNA"/>
</dbReference>
<proteinExistence type="predicted"/>
<dbReference type="InterPro" id="IPR016197">
    <property type="entry name" value="Chromo-like_dom_sf"/>
</dbReference>
<dbReference type="SUPFAM" id="SSF54160">
    <property type="entry name" value="Chromo domain-like"/>
    <property type="match status" value="1"/>
</dbReference>
<organism evidence="3 4">
    <name type="scientific">Cymbomonas tetramitiformis</name>
    <dbReference type="NCBI Taxonomy" id="36881"/>
    <lineage>
        <taxon>Eukaryota</taxon>
        <taxon>Viridiplantae</taxon>
        <taxon>Chlorophyta</taxon>
        <taxon>Pyramimonadophyceae</taxon>
        <taxon>Pyramimonadales</taxon>
        <taxon>Pyramimonadaceae</taxon>
        <taxon>Cymbomonas</taxon>
    </lineage>
</organism>
<feature type="domain" description="Chromo" evidence="2">
    <location>
        <begin position="101"/>
        <end position="166"/>
    </location>
</feature>
<dbReference type="PROSITE" id="PS50013">
    <property type="entry name" value="CHROMO_2"/>
    <property type="match status" value="1"/>
</dbReference>
<evidence type="ECO:0000256" key="1">
    <source>
        <dbReference type="SAM" id="MobiDB-lite"/>
    </source>
</evidence>
<dbReference type="Pfam" id="PF00385">
    <property type="entry name" value="Chromo"/>
    <property type="match status" value="1"/>
</dbReference>
<protein>
    <recommendedName>
        <fullName evidence="2">Chromo domain-containing protein</fullName>
    </recommendedName>
</protein>
<feature type="region of interest" description="Disordered" evidence="1">
    <location>
        <begin position="163"/>
        <end position="185"/>
    </location>
</feature>
<evidence type="ECO:0000259" key="2">
    <source>
        <dbReference type="PROSITE" id="PS50013"/>
    </source>
</evidence>
<dbReference type="Gene3D" id="2.40.50.40">
    <property type="match status" value="1"/>
</dbReference>
<name>A0AAE0G082_9CHLO</name>
<reference evidence="3 4" key="1">
    <citation type="journal article" date="2015" name="Genome Biol. Evol.">
        <title>Comparative Genomics of a Bacterivorous Green Alga Reveals Evolutionary Causalities and Consequences of Phago-Mixotrophic Mode of Nutrition.</title>
        <authorList>
            <person name="Burns J.A."/>
            <person name="Paasch A."/>
            <person name="Narechania A."/>
            <person name="Kim E."/>
        </authorList>
    </citation>
    <scope>NUCLEOTIDE SEQUENCE [LARGE SCALE GENOMIC DNA]</scope>
    <source>
        <strain evidence="3 4">PLY_AMNH</strain>
    </source>
</reference>
<sequence length="185" mass="21763">MASRFAARLEDARAKLEQARHRQRTRFDLPRHKQQEYQIGDLVWVEARHLTETVMDPETCRKLSPRDGMDRCQWFNASTAFALRKKLLTPTKVIVDGQSQTHVAKILARRLRKTKSGMVEEFRVRWTGYSTAHDSWKTREAPNYGGELKQLREFEKARLSQERQLREKALTDAPEHSEERAEDSR</sequence>
<evidence type="ECO:0000313" key="3">
    <source>
        <dbReference type="EMBL" id="KAK3269272.1"/>
    </source>
</evidence>
<keyword evidence="4" id="KW-1185">Reference proteome</keyword>
<dbReference type="SMART" id="SM00298">
    <property type="entry name" value="CHROMO"/>
    <property type="match status" value="1"/>
</dbReference>
<gene>
    <name evidence="3" type="ORF">CYMTET_22280</name>
</gene>
<dbReference type="InterPro" id="IPR023780">
    <property type="entry name" value="Chromo_domain"/>
</dbReference>
<dbReference type="Proteomes" id="UP001190700">
    <property type="component" value="Unassembled WGS sequence"/>
</dbReference>
<comment type="caution">
    <text evidence="3">The sequence shown here is derived from an EMBL/GenBank/DDBJ whole genome shotgun (WGS) entry which is preliminary data.</text>
</comment>
<accession>A0AAE0G082</accession>
<evidence type="ECO:0000313" key="4">
    <source>
        <dbReference type="Proteomes" id="UP001190700"/>
    </source>
</evidence>